<keyword evidence="2" id="KW-1185">Reference proteome</keyword>
<organism evidence="1 2">
    <name type="scientific">Glossina austeni</name>
    <name type="common">Savannah tsetse fly</name>
    <dbReference type="NCBI Taxonomy" id="7395"/>
    <lineage>
        <taxon>Eukaryota</taxon>
        <taxon>Metazoa</taxon>
        <taxon>Ecdysozoa</taxon>
        <taxon>Arthropoda</taxon>
        <taxon>Hexapoda</taxon>
        <taxon>Insecta</taxon>
        <taxon>Pterygota</taxon>
        <taxon>Neoptera</taxon>
        <taxon>Endopterygota</taxon>
        <taxon>Diptera</taxon>
        <taxon>Brachycera</taxon>
        <taxon>Muscomorpha</taxon>
        <taxon>Hippoboscoidea</taxon>
        <taxon>Glossinidae</taxon>
        <taxon>Glossina</taxon>
    </lineage>
</organism>
<evidence type="ECO:0000313" key="2">
    <source>
        <dbReference type="Proteomes" id="UP000078200"/>
    </source>
</evidence>
<name>A0A1A9VXE8_GLOAU</name>
<sequence length="186" mass="22077">MWYLTPIMWNSQPLLWNSAANVELTPAFVEWRLACTLLAPAQALWKLWSSFIKPWLSQRNISEELEMGERKQQTTTHANLRIGDLYNVLRAIECDSETKYQAFIGSNYFETCAKVSENWQCCDIAKKIAFLLQTDRLDSCHRKCCGPFEPQFEWTKKGHLQTKFYKFRNYQLRNSFLKPQWLTYEI</sequence>
<dbReference type="EnsemblMetazoa" id="GAUT050677-RA">
    <property type="protein sequence ID" value="GAUT050677-PA"/>
    <property type="gene ID" value="GAUT050677"/>
</dbReference>
<reference evidence="1" key="1">
    <citation type="submission" date="2020-05" db="UniProtKB">
        <authorList>
            <consortium name="EnsemblMetazoa"/>
        </authorList>
    </citation>
    <scope>IDENTIFICATION</scope>
    <source>
        <strain evidence="1">TTRI</strain>
    </source>
</reference>
<evidence type="ECO:0000313" key="1">
    <source>
        <dbReference type="EnsemblMetazoa" id="GAUT050677-PA"/>
    </source>
</evidence>
<accession>A0A1A9VXE8</accession>
<protein>
    <submittedName>
        <fullName evidence="1">Uncharacterized protein</fullName>
    </submittedName>
</protein>
<proteinExistence type="predicted"/>
<dbReference type="Proteomes" id="UP000078200">
    <property type="component" value="Unassembled WGS sequence"/>
</dbReference>
<dbReference type="STRING" id="7395.A0A1A9VXE8"/>
<dbReference type="VEuPathDB" id="VectorBase:GAUT050677"/>
<dbReference type="AlphaFoldDB" id="A0A1A9VXE8"/>